<proteinExistence type="predicted"/>
<organism evidence="2 3">
    <name type="scientific">Canariomyces notabilis</name>
    <dbReference type="NCBI Taxonomy" id="2074819"/>
    <lineage>
        <taxon>Eukaryota</taxon>
        <taxon>Fungi</taxon>
        <taxon>Dikarya</taxon>
        <taxon>Ascomycota</taxon>
        <taxon>Pezizomycotina</taxon>
        <taxon>Sordariomycetes</taxon>
        <taxon>Sordariomycetidae</taxon>
        <taxon>Sordariales</taxon>
        <taxon>Chaetomiaceae</taxon>
        <taxon>Canariomyces</taxon>
    </lineage>
</organism>
<comment type="caution">
    <text evidence="2">The sequence shown here is derived from an EMBL/GenBank/DDBJ whole genome shotgun (WGS) entry which is preliminary data.</text>
</comment>
<dbReference type="GeneID" id="89939960"/>
<dbReference type="EMBL" id="MU853355">
    <property type="protein sequence ID" value="KAK4109617.1"/>
    <property type="molecule type" value="Genomic_DNA"/>
</dbReference>
<reference evidence="2" key="1">
    <citation type="journal article" date="2023" name="Mol. Phylogenet. Evol.">
        <title>Genome-scale phylogeny and comparative genomics of the fungal order Sordariales.</title>
        <authorList>
            <person name="Hensen N."/>
            <person name="Bonometti L."/>
            <person name="Westerberg I."/>
            <person name="Brannstrom I.O."/>
            <person name="Guillou S."/>
            <person name="Cros-Aarteil S."/>
            <person name="Calhoun S."/>
            <person name="Haridas S."/>
            <person name="Kuo A."/>
            <person name="Mondo S."/>
            <person name="Pangilinan J."/>
            <person name="Riley R."/>
            <person name="LaButti K."/>
            <person name="Andreopoulos B."/>
            <person name="Lipzen A."/>
            <person name="Chen C."/>
            <person name="Yan M."/>
            <person name="Daum C."/>
            <person name="Ng V."/>
            <person name="Clum A."/>
            <person name="Steindorff A."/>
            <person name="Ohm R.A."/>
            <person name="Martin F."/>
            <person name="Silar P."/>
            <person name="Natvig D.O."/>
            <person name="Lalanne C."/>
            <person name="Gautier V."/>
            <person name="Ament-Velasquez S.L."/>
            <person name="Kruys A."/>
            <person name="Hutchinson M.I."/>
            <person name="Powell A.J."/>
            <person name="Barry K."/>
            <person name="Miller A.N."/>
            <person name="Grigoriev I.V."/>
            <person name="Debuchy R."/>
            <person name="Gladieux P."/>
            <person name="Hiltunen Thoren M."/>
            <person name="Johannesson H."/>
        </authorList>
    </citation>
    <scope>NUCLEOTIDE SEQUENCE</scope>
    <source>
        <strain evidence="2">CBS 508.74</strain>
    </source>
</reference>
<evidence type="ECO:0000256" key="1">
    <source>
        <dbReference type="SAM" id="MobiDB-lite"/>
    </source>
</evidence>
<feature type="compositionally biased region" description="Basic and acidic residues" evidence="1">
    <location>
        <begin position="42"/>
        <end position="53"/>
    </location>
</feature>
<reference evidence="2" key="2">
    <citation type="submission" date="2023-05" db="EMBL/GenBank/DDBJ databases">
        <authorList>
            <consortium name="Lawrence Berkeley National Laboratory"/>
            <person name="Steindorff A."/>
            <person name="Hensen N."/>
            <person name="Bonometti L."/>
            <person name="Westerberg I."/>
            <person name="Brannstrom I.O."/>
            <person name="Guillou S."/>
            <person name="Cros-Aarteil S."/>
            <person name="Calhoun S."/>
            <person name="Haridas S."/>
            <person name="Kuo A."/>
            <person name="Mondo S."/>
            <person name="Pangilinan J."/>
            <person name="Riley R."/>
            <person name="Labutti K."/>
            <person name="Andreopoulos B."/>
            <person name="Lipzen A."/>
            <person name="Chen C."/>
            <person name="Yanf M."/>
            <person name="Daum C."/>
            <person name="Ng V."/>
            <person name="Clum A."/>
            <person name="Ohm R."/>
            <person name="Martin F."/>
            <person name="Silar P."/>
            <person name="Natvig D."/>
            <person name="Lalanne C."/>
            <person name="Gautier V."/>
            <person name="Ament-Velasquez S.L."/>
            <person name="Kruys A."/>
            <person name="Hutchinson M.I."/>
            <person name="Powell A.J."/>
            <person name="Barry K."/>
            <person name="Miller A.N."/>
            <person name="Grigoriev I.V."/>
            <person name="Debuchy R."/>
            <person name="Gladieux P."/>
            <person name="Thoren M.H."/>
            <person name="Johannesson H."/>
        </authorList>
    </citation>
    <scope>NUCLEOTIDE SEQUENCE</scope>
    <source>
        <strain evidence="2">CBS 508.74</strain>
    </source>
</reference>
<gene>
    <name evidence="2" type="ORF">N656DRAFT_782854</name>
</gene>
<feature type="compositionally biased region" description="Low complexity" evidence="1">
    <location>
        <begin position="8"/>
        <end position="20"/>
    </location>
</feature>
<dbReference type="Proteomes" id="UP001302812">
    <property type="component" value="Unassembled WGS sequence"/>
</dbReference>
<feature type="region of interest" description="Disordered" evidence="1">
    <location>
        <begin position="1"/>
        <end position="53"/>
    </location>
</feature>
<sequence length="83" mass="9193">MPARVEPESPSNLSPEENMNGQELAFPSQHSRSNSVQSTATLDHDSINAGREPTRFPDLVLRDMEFFLARLTRTTSNESTGST</sequence>
<evidence type="ECO:0000313" key="3">
    <source>
        <dbReference type="Proteomes" id="UP001302812"/>
    </source>
</evidence>
<feature type="compositionally biased region" description="Polar residues" evidence="1">
    <location>
        <begin position="28"/>
        <end position="41"/>
    </location>
</feature>
<protein>
    <submittedName>
        <fullName evidence="2">Uncharacterized protein</fullName>
    </submittedName>
</protein>
<dbReference type="RefSeq" id="XP_064667187.1">
    <property type="nucleotide sequence ID" value="XM_064815835.1"/>
</dbReference>
<dbReference type="AlphaFoldDB" id="A0AAN6TA96"/>
<keyword evidence="3" id="KW-1185">Reference proteome</keyword>
<evidence type="ECO:0000313" key="2">
    <source>
        <dbReference type="EMBL" id="KAK4109617.1"/>
    </source>
</evidence>
<name>A0AAN6TA96_9PEZI</name>
<accession>A0AAN6TA96</accession>